<dbReference type="PROSITE" id="PS51257">
    <property type="entry name" value="PROKAR_LIPOPROTEIN"/>
    <property type="match status" value="1"/>
</dbReference>
<name>A0A0A8YSU5_ARUDO</name>
<reference evidence="1" key="1">
    <citation type="submission" date="2014-09" db="EMBL/GenBank/DDBJ databases">
        <authorList>
            <person name="Magalhaes I.L.F."/>
            <person name="Oliveira U."/>
            <person name="Santos F.R."/>
            <person name="Vidigal T.H.D.A."/>
            <person name="Brescovit A.D."/>
            <person name="Santos A.J."/>
        </authorList>
    </citation>
    <scope>NUCLEOTIDE SEQUENCE</scope>
    <source>
        <tissue evidence="1">Shoot tissue taken approximately 20 cm above the soil surface</tissue>
    </source>
</reference>
<organism evidence="1">
    <name type="scientific">Arundo donax</name>
    <name type="common">Giant reed</name>
    <name type="synonym">Donax arundinaceus</name>
    <dbReference type="NCBI Taxonomy" id="35708"/>
    <lineage>
        <taxon>Eukaryota</taxon>
        <taxon>Viridiplantae</taxon>
        <taxon>Streptophyta</taxon>
        <taxon>Embryophyta</taxon>
        <taxon>Tracheophyta</taxon>
        <taxon>Spermatophyta</taxon>
        <taxon>Magnoliopsida</taxon>
        <taxon>Liliopsida</taxon>
        <taxon>Poales</taxon>
        <taxon>Poaceae</taxon>
        <taxon>PACMAD clade</taxon>
        <taxon>Arundinoideae</taxon>
        <taxon>Arundineae</taxon>
        <taxon>Arundo</taxon>
    </lineage>
</organism>
<proteinExistence type="predicted"/>
<dbReference type="EMBL" id="GBRH01272293">
    <property type="protein sequence ID" value="JAD25602.1"/>
    <property type="molecule type" value="Transcribed_RNA"/>
</dbReference>
<protein>
    <submittedName>
        <fullName evidence="1">Uncharacterized protein</fullName>
    </submittedName>
</protein>
<sequence>MNSKVDKHLICNNTEVTVHIPSSAHNLFTGCVTKQLHVSLTTHAH</sequence>
<evidence type="ECO:0000313" key="1">
    <source>
        <dbReference type="EMBL" id="JAD25602.1"/>
    </source>
</evidence>
<dbReference type="AlphaFoldDB" id="A0A0A8YSU5"/>
<reference evidence="1" key="2">
    <citation type="journal article" date="2015" name="Data Brief">
        <title>Shoot transcriptome of the giant reed, Arundo donax.</title>
        <authorList>
            <person name="Barrero R.A."/>
            <person name="Guerrero F.D."/>
            <person name="Moolhuijzen P."/>
            <person name="Goolsby J.A."/>
            <person name="Tidwell J."/>
            <person name="Bellgard S.E."/>
            <person name="Bellgard M.I."/>
        </authorList>
    </citation>
    <scope>NUCLEOTIDE SEQUENCE</scope>
    <source>
        <tissue evidence="1">Shoot tissue taken approximately 20 cm above the soil surface</tissue>
    </source>
</reference>
<accession>A0A0A8YSU5</accession>